<evidence type="ECO:0000313" key="9">
    <source>
        <dbReference type="Proteomes" id="UP000027088"/>
    </source>
</evidence>
<dbReference type="GO" id="GO:0019843">
    <property type="term" value="F:rRNA binding"/>
    <property type="evidence" value="ECO:0007669"/>
    <property type="project" value="UniProtKB-UniRule"/>
</dbReference>
<dbReference type="InterPro" id="IPR041988">
    <property type="entry name" value="Ribosomal_uL24_KOW"/>
</dbReference>
<dbReference type="InterPro" id="IPR003256">
    <property type="entry name" value="Ribosomal_uL24"/>
</dbReference>
<evidence type="ECO:0000256" key="5">
    <source>
        <dbReference type="HAMAP-Rule" id="MF_01326"/>
    </source>
</evidence>
<dbReference type="NCBIfam" id="TIGR01079">
    <property type="entry name" value="rplX_bact"/>
    <property type="match status" value="1"/>
</dbReference>
<dbReference type="InterPro" id="IPR057264">
    <property type="entry name" value="Ribosomal_uL24_C"/>
</dbReference>
<keyword evidence="3 5" id="KW-0687">Ribonucleoprotein</keyword>
<dbReference type="RefSeq" id="WP_038561945.1">
    <property type="nucleotide sequence ID" value="NZ_AP018940.1"/>
</dbReference>
<evidence type="ECO:0000256" key="3">
    <source>
        <dbReference type="ARBA" id="ARBA00023274"/>
    </source>
</evidence>
<dbReference type="GO" id="GO:1990904">
    <property type="term" value="C:ribonucleoprotein complex"/>
    <property type="evidence" value="ECO:0007669"/>
    <property type="project" value="UniProtKB-KW"/>
</dbReference>
<dbReference type="EMBL" id="CP007521">
    <property type="protein sequence ID" value="AIA29608.1"/>
    <property type="molecule type" value="Genomic_DNA"/>
</dbReference>
<evidence type="ECO:0000313" key="8">
    <source>
        <dbReference type="EMBL" id="AIA29608.1"/>
    </source>
</evidence>
<proteinExistence type="inferred from homology"/>
<dbReference type="Gene3D" id="2.30.30.30">
    <property type="match status" value="1"/>
</dbReference>
<dbReference type="Pfam" id="PF00467">
    <property type="entry name" value="KOW"/>
    <property type="match status" value="1"/>
</dbReference>
<dbReference type="KEGG" id="mcr:MCFN_02365"/>
<dbReference type="Proteomes" id="UP000027088">
    <property type="component" value="Chromosome"/>
</dbReference>
<evidence type="ECO:0000259" key="6">
    <source>
        <dbReference type="Pfam" id="PF00467"/>
    </source>
</evidence>
<feature type="domain" description="KOW" evidence="6">
    <location>
        <begin position="8"/>
        <end position="38"/>
    </location>
</feature>
<gene>
    <name evidence="5 8" type="primary">rplX</name>
    <name evidence="8" type="ORF">MCFN_02365</name>
</gene>
<dbReference type="AlphaFoldDB" id="A0A059XS16"/>
<keyword evidence="9" id="KW-1185">Reference proteome</keyword>
<dbReference type="Pfam" id="PF17136">
    <property type="entry name" value="ribosomal_L24"/>
    <property type="match status" value="1"/>
</dbReference>
<dbReference type="eggNOG" id="COG0198">
    <property type="taxonomic scope" value="Bacteria"/>
</dbReference>
<evidence type="ECO:0000256" key="2">
    <source>
        <dbReference type="ARBA" id="ARBA00022980"/>
    </source>
</evidence>
<evidence type="ECO:0000256" key="4">
    <source>
        <dbReference type="ARBA" id="ARBA00035206"/>
    </source>
</evidence>
<dbReference type="InterPro" id="IPR005824">
    <property type="entry name" value="KOW"/>
</dbReference>
<dbReference type="InterPro" id="IPR008991">
    <property type="entry name" value="Translation_prot_SH3-like_sf"/>
</dbReference>
<dbReference type="OrthoDB" id="9807419at2"/>
<keyword evidence="5" id="KW-0694">RNA-binding</keyword>
<comment type="similarity">
    <text evidence="1 5">Belongs to the universal ribosomal protein uL24 family.</text>
</comment>
<evidence type="ECO:0000259" key="7">
    <source>
        <dbReference type="Pfam" id="PF17136"/>
    </source>
</evidence>
<comment type="subunit">
    <text evidence="5">Part of the 50S ribosomal subunit.</text>
</comment>
<dbReference type="GO" id="GO:0003735">
    <property type="term" value="F:structural constituent of ribosome"/>
    <property type="evidence" value="ECO:0007669"/>
    <property type="project" value="InterPro"/>
</dbReference>
<organism evidence="8 9">
    <name type="scientific">Mycoplasmopsis californica</name>
    <dbReference type="NCBI Taxonomy" id="2113"/>
    <lineage>
        <taxon>Bacteria</taxon>
        <taxon>Bacillati</taxon>
        <taxon>Mycoplasmatota</taxon>
        <taxon>Mycoplasmoidales</taxon>
        <taxon>Metamycoplasmataceae</taxon>
        <taxon>Mycoplasmopsis</taxon>
    </lineage>
</organism>
<comment type="function">
    <text evidence="5">One of the proteins that surrounds the polypeptide exit tunnel on the outside of the subunit.</text>
</comment>
<dbReference type="CDD" id="cd06089">
    <property type="entry name" value="KOW_RPL26"/>
    <property type="match status" value="1"/>
</dbReference>
<dbReference type="InterPro" id="IPR014722">
    <property type="entry name" value="Rib_uL2_dom2"/>
</dbReference>
<accession>A0A059XS16</accession>
<dbReference type="GO" id="GO:0006412">
    <property type="term" value="P:translation"/>
    <property type="evidence" value="ECO:0007669"/>
    <property type="project" value="UniProtKB-UniRule"/>
</dbReference>
<feature type="domain" description="Large ribosomal subunit protein uL24 C-terminal" evidence="7">
    <location>
        <begin position="40"/>
        <end position="106"/>
    </location>
</feature>
<keyword evidence="2 5" id="KW-0689">Ribosomal protein</keyword>
<dbReference type="SUPFAM" id="SSF50104">
    <property type="entry name" value="Translation proteins SH3-like domain"/>
    <property type="match status" value="1"/>
</dbReference>
<comment type="function">
    <text evidence="5">One of two assembly initiator proteins, it binds directly to the 5'-end of the 23S rRNA, where it nucleates assembly of the 50S subunit.</text>
</comment>
<dbReference type="PANTHER" id="PTHR12903">
    <property type="entry name" value="MITOCHONDRIAL RIBOSOMAL PROTEIN L24"/>
    <property type="match status" value="1"/>
</dbReference>
<keyword evidence="5" id="KW-0699">rRNA-binding</keyword>
<name>A0A059XS16_9BACT</name>
<dbReference type="HAMAP" id="MF_01326_B">
    <property type="entry name" value="Ribosomal_uL24_B"/>
    <property type="match status" value="1"/>
</dbReference>
<protein>
    <recommendedName>
        <fullName evidence="4 5">Large ribosomal subunit protein uL24</fullName>
    </recommendedName>
</protein>
<sequence length="108" mass="12003">MKMKFKANDEVIVIAGAHKWSQGRIIRVDAKNNTVYIKDVNMQTKHKKPSQASDGAIKRQEGPIHASNVAVVAKKGTKTSAPVVSRIGYKIDKNGVKTRIIKKTDKEY</sequence>
<evidence type="ECO:0000256" key="1">
    <source>
        <dbReference type="ARBA" id="ARBA00010618"/>
    </source>
</evidence>
<reference evidence="8 9" key="1">
    <citation type="journal article" date="2014" name="Genome Announc.">
        <title>Complete Genome Sequence of the Bovine Mastitis Pathogen Mycoplasma californicum Strain ST-6T (ATCC 33461T).</title>
        <authorList>
            <person name="Calcutt M.J."/>
            <person name="Foecking M.F."/>
            <person name="Fox L.K."/>
        </authorList>
    </citation>
    <scope>NUCLEOTIDE SEQUENCE [LARGE SCALE GENOMIC DNA]</scope>
    <source>
        <strain evidence="8 9">ST-6</strain>
    </source>
</reference>
<dbReference type="GO" id="GO:0005840">
    <property type="term" value="C:ribosome"/>
    <property type="evidence" value="ECO:0007669"/>
    <property type="project" value="UniProtKB-KW"/>
</dbReference>